<dbReference type="InterPro" id="IPR008979">
    <property type="entry name" value="Galactose-bd-like_sf"/>
</dbReference>
<keyword evidence="4" id="KW-1185">Reference proteome</keyword>
<accession>A0A3B0A6K8</accession>
<dbReference type="Gene3D" id="2.60.120.260">
    <property type="entry name" value="Galactose-binding domain-like"/>
    <property type="match status" value="2"/>
</dbReference>
<dbReference type="SUPFAM" id="SSF49785">
    <property type="entry name" value="Galactose-binding domain-like"/>
    <property type="match status" value="1"/>
</dbReference>
<gene>
    <name evidence="3" type="ORF">D7193_11055</name>
</gene>
<evidence type="ECO:0000313" key="3">
    <source>
        <dbReference type="EMBL" id="RKN55237.1"/>
    </source>
</evidence>
<dbReference type="EMBL" id="RBAN01000002">
    <property type="protein sequence ID" value="RKN55237.1"/>
    <property type="molecule type" value="Genomic_DNA"/>
</dbReference>
<dbReference type="Pfam" id="PF10633">
    <property type="entry name" value="NPCBM_assoc"/>
    <property type="match status" value="1"/>
</dbReference>
<dbReference type="InterPro" id="IPR018905">
    <property type="entry name" value="A-galactase_NEW3"/>
</dbReference>
<dbReference type="AlphaFoldDB" id="A0A3B0A6K8"/>
<dbReference type="GO" id="GO:0030246">
    <property type="term" value="F:carbohydrate binding"/>
    <property type="evidence" value="ECO:0007669"/>
    <property type="project" value="InterPro"/>
</dbReference>
<dbReference type="CDD" id="cd04081">
    <property type="entry name" value="CBM35_galactosidase-like"/>
    <property type="match status" value="1"/>
</dbReference>
<dbReference type="OrthoDB" id="9807519at2"/>
<name>A0A3B0A6K8_9ACTN</name>
<dbReference type="PROSITE" id="PS51175">
    <property type="entry name" value="CBM6"/>
    <property type="match status" value="1"/>
</dbReference>
<protein>
    <recommendedName>
        <fullName evidence="2">CBM6 domain-containing protein</fullName>
    </recommendedName>
</protein>
<sequence>MARPATERPPGSATGSRRSVTYRGVTAPEAGTYRLQVDHTGAGAGSSLSVSVNGGTAVDVPVAADNPEVPVASAVAVPLRAGANTVTVFSSAARGPGVDRISVGPLPPASYVPRTTMTVEPSGVQWVGPGQQSVTVTARLRLDVDDALDEVSMAPVVPAGWSVTGAAVTSREMRLGQVLEGRWTVTSPAGADVSSAKIPVVASFETLGRPNKVSRDLRVQLRPADRVFMREAEDSRNQLGSSGITSCSPCSGGQKVRNIGGSADAYVLFEDVTVDTASEHALFIDFTVNGDRSFFVTVNGGSPIEVAVSGVGNNTPYTTSVPVTLRAGANTIKVHNDEDSAPDLDRLSLS</sequence>
<comment type="caution">
    <text evidence="3">The sequence shown here is derived from an EMBL/GenBank/DDBJ whole genome shotgun (WGS) entry which is preliminary data.</text>
</comment>
<feature type="region of interest" description="Disordered" evidence="1">
    <location>
        <begin position="1"/>
        <end position="20"/>
    </location>
</feature>
<feature type="domain" description="CBM6" evidence="2">
    <location>
        <begin position="228"/>
        <end position="350"/>
    </location>
</feature>
<evidence type="ECO:0000313" key="4">
    <source>
        <dbReference type="Proteomes" id="UP000279968"/>
    </source>
</evidence>
<proteinExistence type="predicted"/>
<reference evidence="3 4" key="1">
    <citation type="journal article" date="2015" name="Int. J. Syst. Evol. Microbiol.">
        <title>Micromonospora costi sp. nov., isolated from a leaf of Costus speciosus.</title>
        <authorList>
            <person name="Thawai C."/>
        </authorList>
    </citation>
    <scope>NUCLEOTIDE SEQUENCE [LARGE SCALE GENOMIC DNA]</scope>
    <source>
        <strain evidence="3 4">CS1-12</strain>
    </source>
</reference>
<dbReference type="InterPro" id="IPR005084">
    <property type="entry name" value="CBM6"/>
</dbReference>
<evidence type="ECO:0000259" key="2">
    <source>
        <dbReference type="PROSITE" id="PS51175"/>
    </source>
</evidence>
<organism evidence="3 4">
    <name type="scientific">Micromonospora costi</name>
    <dbReference type="NCBI Taxonomy" id="1530042"/>
    <lineage>
        <taxon>Bacteria</taxon>
        <taxon>Bacillati</taxon>
        <taxon>Actinomycetota</taxon>
        <taxon>Actinomycetes</taxon>
        <taxon>Micromonosporales</taxon>
        <taxon>Micromonosporaceae</taxon>
        <taxon>Micromonospora</taxon>
    </lineage>
</organism>
<dbReference type="Proteomes" id="UP000279968">
    <property type="component" value="Unassembled WGS sequence"/>
</dbReference>
<evidence type="ECO:0000256" key="1">
    <source>
        <dbReference type="SAM" id="MobiDB-lite"/>
    </source>
</evidence>